<protein>
    <submittedName>
        <fullName evidence="1">Uncharacterized protein</fullName>
    </submittedName>
</protein>
<gene>
    <name evidence="1" type="ORF">ACFP1C_08545</name>
</gene>
<accession>A0ABW1THW1</accession>
<comment type="caution">
    <text evidence="1">The sequence shown here is derived from an EMBL/GenBank/DDBJ whole genome shotgun (WGS) entry which is preliminary data.</text>
</comment>
<proteinExistence type="predicted"/>
<keyword evidence="2" id="KW-1185">Reference proteome</keyword>
<sequence length="44" mass="4724">MKNTNLGLTDDKLHCSECGDVIFTKVAGKAALECTSCGHQIDKQ</sequence>
<evidence type="ECO:0000313" key="1">
    <source>
        <dbReference type="EMBL" id="MFC6260985.1"/>
    </source>
</evidence>
<evidence type="ECO:0000313" key="2">
    <source>
        <dbReference type="Proteomes" id="UP001596283"/>
    </source>
</evidence>
<reference evidence="2" key="1">
    <citation type="journal article" date="2019" name="Int. J. Syst. Evol. Microbiol.">
        <title>The Global Catalogue of Microorganisms (GCM) 10K type strain sequencing project: providing services to taxonomists for standard genome sequencing and annotation.</title>
        <authorList>
            <consortium name="The Broad Institute Genomics Platform"/>
            <consortium name="The Broad Institute Genome Sequencing Center for Infectious Disease"/>
            <person name="Wu L."/>
            <person name="Ma J."/>
        </authorList>
    </citation>
    <scope>NUCLEOTIDE SEQUENCE [LARGE SCALE GENOMIC DNA]</scope>
    <source>
        <strain evidence="2">CCM 8908</strain>
    </source>
</reference>
<organism evidence="1 2">
    <name type="scientific">Levilactobacillus fujinensis</name>
    <dbReference type="NCBI Taxonomy" id="2486024"/>
    <lineage>
        <taxon>Bacteria</taxon>
        <taxon>Bacillati</taxon>
        <taxon>Bacillota</taxon>
        <taxon>Bacilli</taxon>
        <taxon>Lactobacillales</taxon>
        <taxon>Lactobacillaceae</taxon>
        <taxon>Levilactobacillus</taxon>
    </lineage>
</organism>
<dbReference type="Proteomes" id="UP001596283">
    <property type="component" value="Unassembled WGS sequence"/>
</dbReference>
<name>A0ABW1THW1_9LACO</name>
<dbReference type="RefSeq" id="WP_263853918.1">
    <property type="nucleotide sequence ID" value="NZ_JBHSSI010000048.1"/>
</dbReference>
<dbReference type="EMBL" id="JBHSSI010000048">
    <property type="protein sequence ID" value="MFC6260985.1"/>
    <property type="molecule type" value="Genomic_DNA"/>
</dbReference>